<evidence type="ECO:0000313" key="1">
    <source>
        <dbReference type="EMBL" id="SHH95979.1"/>
    </source>
</evidence>
<dbReference type="RefSeq" id="WP_073066982.1">
    <property type="nucleotide sequence ID" value="NZ_FQWT01000010.1"/>
</dbReference>
<proteinExistence type="predicted"/>
<dbReference type="STRING" id="421058.SAMN05421866_0045"/>
<sequence>MINHHVLLDQLLNGAFAVEYNGKEWIIKYTEGDLVELTKKLNDSSSKYPLIWLQTGYVVSEGVSKNQTVLKGCRFFFITKGSLNDRYKKRFEDTYQFLLYPILLRFRSLINKTKGIEISGGWNYTALPLNDVDELNSKDANGKRKPEPVTIGDVWDAVILEIDLTISEDCFPELKFKN</sequence>
<accession>A0A1M5X849</accession>
<dbReference type="AlphaFoldDB" id="A0A1M5X849"/>
<keyword evidence="2" id="KW-1185">Reference proteome</keyword>
<reference evidence="2" key="1">
    <citation type="submission" date="2016-11" db="EMBL/GenBank/DDBJ databases">
        <authorList>
            <person name="Varghese N."/>
            <person name="Submissions S."/>
        </authorList>
    </citation>
    <scope>NUCLEOTIDE SEQUENCE [LARGE SCALE GENOMIC DNA]</scope>
    <source>
        <strain evidence="2">DSM 19055</strain>
    </source>
</reference>
<dbReference type="EMBL" id="FQWT01000010">
    <property type="protein sequence ID" value="SHH95979.1"/>
    <property type="molecule type" value="Genomic_DNA"/>
</dbReference>
<organism evidence="1 2">
    <name type="scientific">Chryseobacterium oranimense</name>
    <dbReference type="NCBI Taxonomy" id="421058"/>
    <lineage>
        <taxon>Bacteria</taxon>
        <taxon>Pseudomonadati</taxon>
        <taxon>Bacteroidota</taxon>
        <taxon>Flavobacteriia</taxon>
        <taxon>Flavobacteriales</taxon>
        <taxon>Weeksellaceae</taxon>
        <taxon>Chryseobacterium group</taxon>
        <taxon>Chryseobacterium</taxon>
    </lineage>
</organism>
<dbReference type="Proteomes" id="UP000184047">
    <property type="component" value="Unassembled WGS sequence"/>
</dbReference>
<protein>
    <submittedName>
        <fullName evidence="1">Uncharacterized protein</fullName>
    </submittedName>
</protein>
<evidence type="ECO:0000313" key="2">
    <source>
        <dbReference type="Proteomes" id="UP000184047"/>
    </source>
</evidence>
<gene>
    <name evidence="1" type="ORF">SAMN05421866_0045</name>
</gene>
<name>A0A1M5X849_9FLAO</name>
<dbReference type="OrthoDB" id="1257198at2"/>